<keyword evidence="6" id="KW-1185">Reference proteome</keyword>
<dbReference type="CDD" id="cd17574">
    <property type="entry name" value="REC_OmpR"/>
    <property type="match status" value="1"/>
</dbReference>
<feature type="modified residue" description="4-aspartylphosphate" evidence="1">
    <location>
        <position position="53"/>
    </location>
</feature>
<evidence type="ECO:0000313" key="6">
    <source>
        <dbReference type="Proteomes" id="UP001595952"/>
    </source>
</evidence>
<dbReference type="PROSITE" id="PS50113">
    <property type="entry name" value="PAC"/>
    <property type="match status" value="1"/>
</dbReference>
<dbReference type="Gene3D" id="3.40.50.2300">
    <property type="match status" value="1"/>
</dbReference>
<feature type="domain" description="Response regulatory" evidence="2">
    <location>
        <begin position="4"/>
        <end position="117"/>
    </location>
</feature>
<dbReference type="PANTHER" id="PTHR46663:SF3">
    <property type="entry name" value="SLL0267 PROTEIN"/>
    <property type="match status" value="1"/>
</dbReference>
<keyword evidence="5" id="KW-0548">Nucleotidyltransferase</keyword>
<dbReference type="Gene3D" id="6.10.250.690">
    <property type="match status" value="1"/>
</dbReference>
<dbReference type="InterPro" id="IPR035965">
    <property type="entry name" value="PAS-like_dom_sf"/>
</dbReference>
<dbReference type="InterPro" id="IPR000014">
    <property type="entry name" value="PAS"/>
</dbReference>
<evidence type="ECO:0000259" key="3">
    <source>
        <dbReference type="PROSITE" id="PS50113"/>
    </source>
</evidence>
<dbReference type="InterPro" id="IPR043128">
    <property type="entry name" value="Rev_trsase/Diguanyl_cyclase"/>
</dbReference>
<dbReference type="PROSITE" id="PS50887">
    <property type="entry name" value="GGDEF"/>
    <property type="match status" value="1"/>
</dbReference>
<dbReference type="Pfam" id="PF00072">
    <property type="entry name" value="Response_reg"/>
    <property type="match status" value="1"/>
</dbReference>
<dbReference type="SMART" id="SM00267">
    <property type="entry name" value="GGDEF"/>
    <property type="match status" value="1"/>
</dbReference>
<evidence type="ECO:0000259" key="4">
    <source>
        <dbReference type="PROSITE" id="PS50887"/>
    </source>
</evidence>
<feature type="domain" description="PAC" evidence="3">
    <location>
        <begin position="206"/>
        <end position="260"/>
    </location>
</feature>
<dbReference type="Gene3D" id="3.30.70.270">
    <property type="match status" value="1"/>
</dbReference>
<evidence type="ECO:0000256" key="1">
    <source>
        <dbReference type="PROSITE-ProRule" id="PRU00169"/>
    </source>
</evidence>
<dbReference type="NCBIfam" id="TIGR00229">
    <property type="entry name" value="sensory_box"/>
    <property type="match status" value="1"/>
</dbReference>
<dbReference type="Pfam" id="PF13426">
    <property type="entry name" value="PAS_9"/>
    <property type="match status" value="1"/>
</dbReference>
<comment type="caution">
    <text evidence="5">The sequence shown here is derived from an EMBL/GenBank/DDBJ whole genome shotgun (WGS) entry which is preliminary data.</text>
</comment>
<dbReference type="InterPro" id="IPR001789">
    <property type="entry name" value="Sig_transdc_resp-reg_receiver"/>
</dbReference>
<dbReference type="InterPro" id="IPR029787">
    <property type="entry name" value="Nucleotide_cyclase"/>
</dbReference>
<dbReference type="SMART" id="SM00091">
    <property type="entry name" value="PAS"/>
    <property type="match status" value="1"/>
</dbReference>
<dbReference type="SUPFAM" id="SSF55073">
    <property type="entry name" value="Nucleotide cyclase"/>
    <property type="match status" value="1"/>
</dbReference>
<feature type="domain" description="GGDEF" evidence="4">
    <location>
        <begin position="291"/>
        <end position="421"/>
    </location>
</feature>
<dbReference type="EMBL" id="JBHSEI010000015">
    <property type="protein sequence ID" value="MFC4640239.1"/>
    <property type="molecule type" value="Genomic_DNA"/>
</dbReference>
<keyword evidence="1" id="KW-0597">Phosphoprotein</keyword>
<reference evidence="6" key="1">
    <citation type="journal article" date="2019" name="Int. J. Syst. Evol. Microbiol.">
        <title>The Global Catalogue of Microorganisms (GCM) 10K type strain sequencing project: providing services to taxonomists for standard genome sequencing and annotation.</title>
        <authorList>
            <consortium name="The Broad Institute Genomics Platform"/>
            <consortium name="The Broad Institute Genome Sequencing Center for Infectious Disease"/>
            <person name="Wu L."/>
            <person name="Ma J."/>
        </authorList>
    </citation>
    <scope>NUCLEOTIDE SEQUENCE [LARGE SCALE GENOMIC DNA]</scope>
    <source>
        <strain evidence="6">CCUG 55995</strain>
    </source>
</reference>
<dbReference type="InterPro" id="IPR000160">
    <property type="entry name" value="GGDEF_dom"/>
</dbReference>
<proteinExistence type="predicted"/>
<accession>A0ABV9IDK3</accession>
<protein>
    <submittedName>
        <fullName evidence="5">Diguanylate cyclase domain-containing protein</fullName>
        <ecNumber evidence="5">2.7.7.65</ecNumber>
    </submittedName>
</protein>
<dbReference type="GO" id="GO:0052621">
    <property type="term" value="F:diguanylate cyclase activity"/>
    <property type="evidence" value="ECO:0007669"/>
    <property type="project" value="UniProtKB-EC"/>
</dbReference>
<organism evidence="5 6">
    <name type="scientific">Deinococcus hohokamensis</name>
    <dbReference type="NCBI Taxonomy" id="309883"/>
    <lineage>
        <taxon>Bacteria</taxon>
        <taxon>Thermotogati</taxon>
        <taxon>Deinococcota</taxon>
        <taxon>Deinococci</taxon>
        <taxon>Deinococcales</taxon>
        <taxon>Deinococcaceae</taxon>
        <taxon>Deinococcus</taxon>
    </lineage>
</organism>
<dbReference type="Proteomes" id="UP001595952">
    <property type="component" value="Unassembled WGS sequence"/>
</dbReference>
<sequence length="421" mass="46032">MTSRILLIEDDPDITNVVTYDLEQAGYQVHTAVDGESGLNAAVAQAPDLVLLDLGLPDISGHDVTRQLRAQSDVPVIVLTAMDASEQKVELLRAGANDYVVKPFCPDELIARVEVQLRDRPVHRREPPALSDGLSQLTAGLAHSPNGVVITANTPEFPVVYCNGAFERLTGQTSRELLGTPGPLPGNETADPARTEQLLAALRRGETTDLTMEQTDRNGRTYWTTITLGPVSGSAGEITHFMGVYSDVTHQVARQQELERHAFTDALTGLPNRAQLLRELQHEAAPLESQERFALAFIDLDGFKDINDQWGHAAGDELLRQVGQRLRGAVRNIDLPARLGGDEFVVLLRHIESDEALELVTQRILGIFHAPIELDIGSVKVGGSVGVVRHLAGETANDLLMRADQQMYGVKRCRRPDAPKR</sequence>
<dbReference type="InterPro" id="IPR000700">
    <property type="entry name" value="PAS-assoc_C"/>
</dbReference>
<dbReference type="SUPFAM" id="SSF55785">
    <property type="entry name" value="PYP-like sensor domain (PAS domain)"/>
    <property type="match status" value="1"/>
</dbReference>
<dbReference type="Gene3D" id="3.30.450.20">
    <property type="entry name" value="PAS domain"/>
    <property type="match status" value="1"/>
</dbReference>
<gene>
    <name evidence="5" type="ORF">ACFO0D_18065</name>
</gene>
<evidence type="ECO:0000259" key="2">
    <source>
        <dbReference type="PROSITE" id="PS50110"/>
    </source>
</evidence>
<dbReference type="Pfam" id="PF00990">
    <property type="entry name" value="GGDEF"/>
    <property type="match status" value="1"/>
</dbReference>
<evidence type="ECO:0000313" key="5">
    <source>
        <dbReference type="EMBL" id="MFC4640239.1"/>
    </source>
</evidence>
<dbReference type="EC" id="2.7.7.65" evidence="5"/>
<keyword evidence="5" id="KW-0808">Transferase</keyword>
<dbReference type="PANTHER" id="PTHR46663">
    <property type="entry name" value="DIGUANYLATE CYCLASE DGCT-RELATED"/>
    <property type="match status" value="1"/>
</dbReference>
<dbReference type="SUPFAM" id="SSF52172">
    <property type="entry name" value="CheY-like"/>
    <property type="match status" value="1"/>
</dbReference>
<dbReference type="NCBIfam" id="TIGR00254">
    <property type="entry name" value="GGDEF"/>
    <property type="match status" value="1"/>
</dbReference>
<dbReference type="CDD" id="cd00130">
    <property type="entry name" value="PAS"/>
    <property type="match status" value="1"/>
</dbReference>
<dbReference type="PROSITE" id="PS50110">
    <property type="entry name" value="RESPONSE_REGULATORY"/>
    <property type="match status" value="1"/>
</dbReference>
<dbReference type="InterPro" id="IPR052163">
    <property type="entry name" value="DGC-Regulatory_Protein"/>
</dbReference>
<dbReference type="CDD" id="cd01949">
    <property type="entry name" value="GGDEF"/>
    <property type="match status" value="1"/>
</dbReference>
<dbReference type="SMART" id="SM00448">
    <property type="entry name" value="REC"/>
    <property type="match status" value="1"/>
</dbReference>
<name>A0ABV9IDK3_9DEIO</name>
<dbReference type="RefSeq" id="WP_380063221.1">
    <property type="nucleotide sequence ID" value="NZ_JBHSEI010000015.1"/>
</dbReference>
<dbReference type="InterPro" id="IPR011006">
    <property type="entry name" value="CheY-like_superfamily"/>
</dbReference>